<dbReference type="AlphaFoldDB" id="A0A9D4V3U2"/>
<sequence length="133" mass="15328">MIDHGDMASSIQRDVEIEDCEVIGVTKTRSSLNLLQLKLDEHIVSLETKYPNARYPNGKYLEGVLLLCKQRFFLPSATIDEGGMTPDAKLFYQSKLRITVGDKVLLWTEEDVERAHNKRREQIECVVKEFLEK</sequence>
<dbReference type="EMBL" id="JABFUD020000006">
    <property type="protein sequence ID" value="KAI5079054.1"/>
    <property type="molecule type" value="Genomic_DNA"/>
</dbReference>
<evidence type="ECO:0000313" key="2">
    <source>
        <dbReference type="Proteomes" id="UP000886520"/>
    </source>
</evidence>
<proteinExistence type="predicted"/>
<organism evidence="1 2">
    <name type="scientific">Adiantum capillus-veneris</name>
    <name type="common">Maidenhair fern</name>
    <dbReference type="NCBI Taxonomy" id="13818"/>
    <lineage>
        <taxon>Eukaryota</taxon>
        <taxon>Viridiplantae</taxon>
        <taxon>Streptophyta</taxon>
        <taxon>Embryophyta</taxon>
        <taxon>Tracheophyta</taxon>
        <taxon>Polypodiopsida</taxon>
        <taxon>Polypodiidae</taxon>
        <taxon>Polypodiales</taxon>
        <taxon>Pteridineae</taxon>
        <taxon>Pteridaceae</taxon>
        <taxon>Vittarioideae</taxon>
        <taxon>Adiantum</taxon>
    </lineage>
</organism>
<accession>A0A9D4V3U2</accession>
<gene>
    <name evidence="1" type="ORF">GOP47_0006725</name>
</gene>
<keyword evidence="2" id="KW-1185">Reference proteome</keyword>
<evidence type="ECO:0000313" key="1">
    <source>
        <dbReference type="EMBL" id="KAI5079054.1"/>
    </source>
</evidence>
<name>A0A9D4V3U2_ADICA</name>
<comment type="caution">
    <text evidence="1">The sequence shown here is derived from an EMBL/GenBank/DDBJ whole genome shotgun (WGS) entry which is preliminary data.</text>
</comment>
<protein>
    <submittedName>
        <fullName evidence="1">Uncharacterized protein</fullName>
    </submittedName>
</protein>
<reference evidence="1" key="1">
    <citation type="submission" date="2021-01" db="EMBL/GenBank/DDBJ databases">
        <title>Adiantum capillus-veneris genome.</title>
        <authorList>
            <person name="Fang Y."/>
            <person name="Liao Q."/>
        </authorList>
    </citation>
    <scope>NUCLEOTIDE SEQUENCE</scope>
    <source>
        <strain evidence="1">H3</strain>
        <tissue evidence="1">Leaf</tissue>
    </source>
</reference>
<dbReference type="Proteomes" id="UP000886520">
    <property type="component" value="Chromosome 6"/>
</dbReference>